<keyword evidence="2" id="KW-1185">Reference proteome</keyword>
<evidence type="ECO:0000313" key="1">
    <source>
        <dbReference type="EMBL" id="GLO66697.1"/>
    </source>
</evidence>
<evidence type="ECO:0008006" key="3">
    <source>
        <dbReference type="Google" id="ProtNLM"/>
    </source>
</evidence>
<gene>
    <name evidence="1" type="ORF">MACH08_24810</name>
</gene>
<proteinExistence type="predicted"/>
<accession>A0ABQ5TKR1</accession>
<comment type="caution">
    <text evidence="1">The sequence shown here is derived from an EMBL/GenBank/DDBJ whole genome shotgun (WGS) entry which is preliminary data.</text>
</comment>
<organism evidence="1 2">
    <name type="scientific">Oceanobacillus kimchii</name>
    <dbReference type="NCBI Taxonomy" id="746691"/>
    <lineage>
        <taxon>Bacteria</taxon>
        <taxon>Bacillati</taxon>
        <taxon>Bacillota</taxon>
        <taxon>Bacilli</taxon>
        <taxon>Bacillales</taxon>
        <taxon>Bacillaceae</taxon>
        <taxon>Oceanobacillus</taxon>
    </lineage>
</organism>
<dbReference type="EMBL" id="BSKO01000001">
    <property type="protein sequence ID" value="GLO66697.1"/>
    <property type="molecule type" value="Genomic_DNA"/>
</dbReference>
<dbReference type="RefSeq" id="WP_017797152.1">
    <property type="nucleotide sequence ID" value="NZ_BSKO01000001.1"/>
</dbReference>
<dbReference type="Pfam" id="PF09580">
    <property type="entry name" value="Spore_YhcN_YlaJ"/>
    <property type="match status" value="1"/>
</dbReference>
<dbReference type="Proteomes" id="UP001275436">
    <property type="component" value="Unassembled WGS sequence"/>
</dbReference>
<dbReference type="InterPro" id="IPR019076">
    <property type="entry name" value="Spore_lipoprot_YhcN/YlaJ-like"/>
</dbReference>
<protein>
    <recommendedName>
        <fullName evidence="3">Sporulation lipoprotein YhcN/YlaJ (Spore_YhcN_YlaJ)</fullName>
    </recommendedName>
</protein>
<name>A0ABQ5TKR1_9BACI</name>
<evidence type="ECO:0000313" key="2">
    <source>
        <dbReference type="Proteomes" id="UP001275436"/>
    </source>
</evidence>
<dbReference type="PROSITE" id="PS51257">
    <property type="entry name" value="PROKAR_LIPOPROTEIN"/>
    <property type="match status" value="1"/>
</dbReference>
<reference evidence="1 2" key="1">
    <citation type="submission" date="2023-02" db="EMBL/GenBank/DDBJ databases">
        <title>Oceanobacillus kimchii IFOP_LL358 isolated form Alexandrium catenella lab strain.</title>
        <authorList>
            <person name="Gajardo G."/>
            <person name="Ueki S."/>
            <person name="Maruyama F."/>
        </authorList>
    </citation>
    <scope>NUCLEOTIDE SEQUENCE [LARGE SCALE GENOMIC DNA]</scope>
    <source>
        <strain evidence="1 2">IFOP_LL358</strain>
    </source>
</reference>
<sequence length="188" mass="21895">MRMYNLFFSSIFFGTILMGCTDDNTTNDQQNNNRTESVQPIHFEDQEMENSNQPESIGDQGGYIQSRQYGVNETRANHYTDAFTNEESIRLTESLRNRVDVVQAQVASTEERIVVGVILKEHADPDTGDKLVKHIERQLEDNNKEIIVYTDDIQWDRMKNLDSRLQAKEMGEQVEHLFEDIFQLDKNQ</sequence>